<name>A0A2S1PNQ1_ECOLX</name>
<geneLocation type="plasmid" evidence="2">
    <name>p2309</name>
</geneLocation>
<evidence type="ECO:0000256" key="1">
    <source>
        <dbReference type="SAM" id="MobiDB-lite"/>
    </source>
</evidence>
<feature type="compositionally biased region" description="Basic and acidic residues" evidence="1">
    <location>
        <begin position="124"/>
        <end position="136"/>
    </location>
</feature>
<feature type="compositionally biased region" description="Basic and acidic residues" evidence="1">
    <location>
        <begin position="206"/>
        <end position="219"/>
    </location>
</feature>
<feature type="region of interest" description="Disordered" evidence="1">
    <location>
        <begin position="108"/>
        <end position="136"/>
    </location>
</feature>
<sequence length="295" mass="32713">MLLFMQHSIKHRASTAHPDEDDLVDTTCTHKNLLTERCEINRIPATGRSCAPSEERKLLLPSTSQGFLPAVDLSDGGPFTASRDSCPGAGAKFFAGFMAKNFVAGASHPGQMEREGSRLPPESPQRETGRRGGGRREDCCAIRRSFLTHRQVCRERRSRRDRGGATGTVAASRVFTHRTVAAARNRASGFGGDWRVRQQLPVGVGPDDRMPSGSREPKRAQQKTARNGDSVTEHHTCPWHTAIHYLLTGKPGRQRRRRCTPRFRQAPACQGFSRGLTGGLHRLPLYHLFLLPCKM</sequence>
<reference evidence="2" key="1">
    <citation type="submission" date="2018-02" db="EMBL/GenBank/DDBJ databases">
        <title>Key characteristics of blaCTX-M-1 harboring plasmids from Escherichia coli isolates from dogs.</title>
        <authorList>
            <person name="Zurfluh K."/>
            <person name="Zogg A.L."/>
            <person name="Klumpp J."/>
            <person name="Nueesch-Inderbinen M."/>
            <person name="Stephan R."/>
        </authorList>
    </citation>
    <scope>NUCLEOTIDE SEQUENCE</scope>
    <source>
        <strain evidence="2">2309</strain>
        <plasmid evidence="2">p2309</plasmid>
    </source>
</reference>
<organism evidence="2">
    <name type="scientific">Escherichia coli</name>
    <dbReference type="NCBI Taxonomy" id="562"/>
    <lineage>
        <taxon>Bacteria</taxon>
        <taxon>Pseudomonadati</taxon>
        <taxon>Pseudomonadota</taxon>
        <taxon>Gammaproteobacteria</taxon>
        <taxon>Enterobacterales</taxon>
        <taxon>Enterobacteriaceae</taxon>
        <taxon>Escherichia</taxon>
    </lineage>
</organism>
<dbReference type="EMBL" id="MG948330">
    <property type="protein sequence ID" value="AWH60035.1"/>
    <property type="molecule type" value="Genomic_DNA"/>
</dbReference>
<feature type="region of interest" description="Disordered" evidence="1">
    <location>
        <begin position="192"/>
        <end position="233"/>
    </location>
</feature>
<keyword evidence="2" id="KW-0614">Plasmid</keyword>
<proteinExistence type="predicted"/>
<evidence type="ECO:0000313" key="2">
    <source>
        <dbReference type="EMBL" id="AWH60035.1"/>
    </source>
</evidence>
<accession>A0A2S1PNQ1</accession>
<protein>
    <submittedName>
        <fullName evidence="2">Uncharacterized protein</fullName>
    </submittedName>
</protein>
<dbReference type="AlphaFoldDB" id="A0A2S1PNQ1"/>